<protein>
    <submittedName>
        <fullName evidence="2">Putative membrane protein</fullName>
    </submittedName>
</protein>
<evidence type="ECO:0000313" key="2">
    <source>
        <dbReference type="EMBL" id="QSG08232.1"/>
    </source>
</evidence>
<keyword evidence="3" id="KW-1185">Reference proteome</keyword>
<name>A0A897N600_9EURY</name>
<keyword evidence="1" id="KW-0812">Transmembrane</keyword>
<gene>
    <name evidence="2" type="ORF">HSR122_0828</name>
</gene>
<keyword evidence="1" id="KW-0472">Membrane</keyword>
<evidence type="ECO:0000313" key="3">
    <source>
        <dbReference type="Proteomes" id="UP000662973"/>
    </source>
</evidence>
<reference evidence="2 3" key="1">
    <citation type="submission" date="2020-11" db="EMBL/GenBank/DDBJ databases">
        <title>Carbohydrate-dependent, anaerobic sulfur respiration: A novel catabolism in halophilic archaea.</title>
        <authorList>
            <person name="Sorokin D.Y."/>
            <person name="Messina E."/>
            <person name="Smedile F."/>
            <person name="La Cono V."/>
            <person name="Hallsworth J.E."/>
            <person name="Yakimov M.M."/>
        </authorList>
    </citation>
    <scope>NUCLEOTIDE SEQUENCE [LARGE SCALE GENOMIC DNA]</scope>
    <source>
        <strain evidence="2 3">HSR12-2</strain>
    </source>
</reference>
<evidence type="ECO:0000256" key="1">
    <source>
        <dbReference type="SAM" id="Phobius"/>
    </source>
</evidence>
<accession>A0A897N600</accession>
<dbReference type="EMBL" id="CP064788">
    <property type="protein sequence ID" value="QSG08232.1"/>
    <property type="molecule type" value="Genomic_DNA"/>
</dbReference>
<feature type="transmembrane region" description="Helical" evidence="1">
    <location>
        <begin position="54"/>
        <end position="71"/>
    </location>
</feature>
<sequence>MLSDVMVSGLAVFGVETHLAYVATISGGRSEQLPPSQWPTGQYEPLFAFGEFDMVVRGITIVGVVALAVLARWSDAEHTDRLVFVLGLVTMVIVTPSPNIHVLNVLIPV</sequence>
<dbReference type="KEGG" id="hds:HSR122_0828"/>
<dbReference type="AlphaFoldDB" id="A0A897N600"/>
<organism evidence="2 3">
    <name type="scientific">Halapricum desulfuricans</name>
    <dbReference type="NCBI Taxonomy" id="2841257"/>
    <lineage>
        <taxon>Archaea</taxon>
        <taxon>Methanobacteriati</taxon>
        <taxon>Methanobacteriota</taxon>
        <taxon>Stenosarchaea group</taxon>
        <taxon>Halobacteria</taxon>
        <taxon>Halobacteriales</taxon>
        <taxon>Haloarculaceae</taxon>
        <taxon>Halapricum</taxon>
    </lineage>
</organism>
<feature type="transmembrane region" description="Helical" evidence="1">
    <location>
        <begin position="83"/>
        <end position="107"/>
    </location>
</feature>
<dbReference type="Proteomes" id="UP000662973">
    <property type="component" value="Chromosome"/>
</dbReference>
<proteinExistence type="predicted"/>
<keyword evidence="1" id="KW-1133">Transmembrane helix</keyword>